<organism evidence="1 2">
    <name type="scientific">Comamonas thiooxydans</name>
    <dbReference type="NCBI Taxonomy" id="363952"/>
    <lineage>
        <taxon>Bacteria</taxon>
        <taxon>Pseudomonadati</taxon>
        <taxon>Pseudomonadota</taxon>
        <taxon>Betaproteobacteria</taxon>
        <taxon>Burkholderiales</taxon>
        <taxon>Comamonadaceae</taxon>
        <taxon>Comamonas</taxon>
    </lineage>
</organism>
<evidence type="ECO:0000313" key="2">
    <source>
        <dbReference type="Proteomes" id="UP000029567"/>
    </source>
</evidence>
<name>A0A0E3BAP4_9BURK</name>
<dbReference type="AlphaFoldDB" id="A0A0E3BAP4"/>
<protein>
    <submittedName>
        <fullName evidence="1">Uncharacterized protein</fullName>
    </submittedName>
</protein>
<sequence>MVSIFLISLIPRLEIAVFKPVLKTRDLTSHLLTIQMQACVHEHCFRHRVWNPAHFFLRADAMGLCLLCQNQWFNLINADHERRCSRAIQAVLVVTNHTTACDIGKNAILVRKSDFRKSTRISCHFRKLFVFHIFLTQKVALVSRKAQC</sequence>
<evidence type="ECO:0000313" key="1">
    <source>
        <dbReference type="EMBL" id="KGG86178.1"/>
    </source>
</evidence>
<dbReference type="EMBL" id="AWTN01000114">
    <property type="protein sequence ID" value="KGG86178.1"/>
    <property type="molecule type" value="Genomic_DNA"/>
</dbReference>
<accession>A0A0E3BAP4</accession>
<gene>
    <name evidence="1" type="ORF">P245_20895</name>
</gene>
<dbReference type="Proteomes" id="UP000029567">
    <property type="component" value="Unassembled WGS sequence"/>
</dbReference>
<comment type="caution">
    <text evidence="1">The sequence shown here is derived from an EMBL/GenBank/DDBJ whole genome shotgun (WGS) entry which is preliminary data.</text>
</comment>
<reference evidence="1 2" key="1">
    <citation type="submission" date="2013-09" db="EMBL/GenBank/DDBJ databases">
        <title>High correlation between genotypes and phenotypes of environmental bacteria Comamonas testosteroni strains.</title>
        <authorList>
            <person name="Liu L."/>
            <person name="Zhu W."/>
            <person name="Xia X."/>
            <person name="Xu B."/>
            <person name="Luo M."/>
            <person name="Wang G."/>
        </authorList>
    </citation>
    <scope>NUCLEOTIDE SEQUENCE [LARGE SCALE GENOMIC DNA]</scope>
    <source>
        <strain evidence="1 2">JL14</strain>
    </source>
</reference>
<proteinExistence type="predicted"/>